<keyword evidence="4" id="KW-1185">Reference proteome</keyword>
<dbReference type="RefSeq" id="WP_136862895.1">
    <property type="nucleotide sequence ID" value="NZ_SWCJ01000004.1"/>
</dbReference>
<accession>A0A4V5NWA4</accession>
<dbReference type="Proteomes" id="UP000305675">
    <property type="component" value="Unassembled WGS sequence"/>
</dbReference>
<organism evidence="3 4">
    <name type="scientific">Ferrimonas aestuarii</name>
    <dbReference type="NCBI Taxonomy" id="2569539"/>
    <lineage>
        <taxon>Bacteria</taxon>
        <taxon>Pseudomonadati</taxon>
        <taxon>Pseudomonadota</taxon>
        <taxon>Gammaproteobacteria</taxon>
        <taxon>Alteromonadales</taxon>
        <taxon>Ferrimonadaceae</taxon>
        <taxon>Ferrimonas</taxon>
    </lineage>
</organism>
<proteinExistence type="predicted"/>
<comment type="caution">
    <text evidence="3">The sequence shown here is derived from an EMBL/GenBank/DDBJ whole genome shotgun (WGS) entry which is preliminary data.</text>
</comment>
<evidence type="ECO:0000313" key="3">
    <source>
        <dbReference type="EMBL" id="TKB56166.1"/>
    </source>
</evidence>
<dbReference type="InterPro" id="IPR006311">
    <property type="entry name" value="TAT_signal"/>
</dbReference>
<dbReference type="EMBL" id="SWCJ01000004">
    <property type="protein sequence ID" value="TKB56166.1"/>
    <property type="molecule type" value="Genomic_DNA"/>
</dbReference>
<dbReference type="PROSITE" id="PS51318">
    <property type="entry name" value="TAT"/>
    <property type="match status" value="1"/>
</dbReference>
<dbReference type="NCBIfam" id="TIGR01409">
    <property type="entry name" value="TAT_signal_seq"/>
    <property type="match status" value="1"/>
</dbReference>
<evidence type="ECO:0000256" key="2">
    <source>
        <dbReference type="SAM" id="SignalP"/>
    </source>
</evidence>
<dbReference type="NCBIfam" id="TIGR02811">
    <property type="entry name" value="formate_TAT"/>
    <property type="match status" value="1"/>
</dbReference>
<dbReference type="InterPro" id="IPR014177">
    <property type="entry name" value="Formate_DH_TAT-contain"/>
</dbReference>
<protein>
    <submittedName>
        <fullName evidence="3">Twin-arginine translocation signal domain-containing protein</fullName>
    </submittedName>
</protein>
<evidence type="ECO:0000256" key="1">
    <source>
        <dbReference type="ARBA" id="ARBA00022729"/>
    </source>
</evidence>
<evidence type="ECO:0000313" key="4">
    <source>
        <dbReference type="Proteomes" id="UP000305675"/>
    </source>
</evidence>
<gene>
    <name evidence="3" type="ORF">FCL42_08095</name>
</gene>
<dbReference type="AlphaFoldDB" id="A0A4V5NWA4"/>
<dbReference type="InterPro" id="IPR019546">
    <property type="entry name" value="TAT_signal_bac_arc"/>
</dbReference>
<feature type="chain" id="PRO_5020848865" evidence="2">
    <location>
        <begin position="36"/>
        <end position="62"/>
    </location>
</feature>
<dbReference type="PIRSF" id="PIRSF036704">
    <property type="entry name" value="UCP036704"/>
    <property type="match status" value="1"/>
</dbReference>
<name>A0A4V5NWA4_9GAMM</name>
<feature type="signal peptide" evidence="2">
    <location>
        <begin position="1"/>
        <end position="35"/>
    </location>
</feature>
<reference evidence="3 4" key="1">
    <citation type="submission" date="2019-04" db="EMBL/GenBank/DDBJ databases">
        <authorList>
            <person name="Hwang J.C."/>
        </authorList>
    </citation>
    <scope>NUCLEOTIDE SEQUENCE [LARGE SCALE GENOMIC DNA]</scope>
    <source>
        <strain evidence="3 4">IMCC35002</strain>
    </source>
</reference>
<sequence length="62" mass="6557">MTQQKTNLERRNLLKALAVAPAAAGVVAVATPAAAADKADVKQSGYKETDHVRSYYASLRGL</sequence>
<keyword evidence="1 2" id="KW-0732">Signal</keyword>